<accession>A0A5N6RCQ0</accession>
<evidence type="ECO:0000313" key="1">
    <source>
        <dbReference type="EMBL" id="KAE8076589.1"/>
    </source>
</evidence>
<name>A0A5N6RCQ0_9ROSI</name>
<proteinExistence type="predicted"/>
<reference evidence="1 2" key="1">
    <citation type="submission" date="2019-06" db="EMBL/GenBank/DDBJ databases">
        <title>A chromosomal-level reference genome of Carpinus fangiana (Coryloideae, Betulaceae).</title>
        <authorList>
            <person name="Yang X."/>
            <person name="Wang Z."/>
            <person name="Zhang L."/>
            <person name="Hao G."/>
            <person name="Liu J."/>
            <person name="Yang Y."/>
        </authorList>
    </citation>
    <scope>NUCLEOTIDE SEQUENCE [LARGE SCALE GENOMIC DNA]</scope>
    <source>
        <strain evidence="1">Cfa_2016G</strain>
        <tissue evidence="1">Leaf</tissue>
    </source>
</reference>
<protein>
    <submittedName>
        <fullName evidence="1">Uncharacterized protein</fullName>
    </submittedName>
</protein>
<dbReference type="Proteomes" id="UP000327013">
    <property type="component" value="Chromosome 6"/>
</dbReference>
<organism evidence="1 2">
    <name type="scientific">Carpinus fangiana</name>
    <dbReference type="NCBI Taxonomy" id="176857"/>
    <lineage>
        <taxon>Eukaryota</taxon>
        <taxon>Viridiplantae</taxon>
        <taxon>Streptophyta</taxon>
        <taxon>Embryophyta</taxon>
        <taxon>Tracheophyta</taxon>
        <taxon>Spermatophyta</taxon>
        <taxon>Magnoliopsida</taxon>
        <taxon>eudicotyledons</taxon>
        <taxon>Gunneridae</taxon>
        <taxon>Pentapetalae</taxon>
        <taxon>rosids</taxon>
        <taxon>fabids</taxon>
        <taxon>Fagales</taxon>
        <taxon>Betulaceae</taxon>
        <taxon>Carpinus</taxon>
    </lineage>
</organism>
<evidence type="ECO:0000313" key="2">
    <source>
        <dbReference type="Proteomes" id="UP000327013"/>
    </source>
</evidence>
<dbReference type="AlphaFoldDB" id="A0A5N6RCQ0"/>
<dbReference type="EMBL" id="CM017326">
    <property type="protein sequence ID" value="KAE8076589.1"/>
    <property type="molecule type" value="Genomic_DNA"/>
</dbReference>
<sequence>MARGKQAKKVRVLFPKSNQLLYALKMGHKIKEIREKLASYEANKRFSLEVHQGETRLRNRERDNTHSFVCAEEVIGREDDKKAVIE</sequence>
<gene>
    <name evidence="1" type="ORF">FH972_015226</name>
</gene>
<dbReference type="OrthoDB" id="5279713at2759"/>
<keyword evidence="2" id="KW-1185">Reference proteome</keyword>